<evidence type="ECO:0000313" key="3">
    <source>
        <dbReference type="EMBL" id="CAK9030291.1"/>
    </source>
</evidence>
<accession>A0ABP0KUP0</accession>
<proteinExistence type="predicted"/>
<reference evidence="3 4" key="1">
    <citation type="submission" date="2024-02" db="EMBL/GenBank/DDBJ databases">
        <authorList>
            <person name="Chen Y."/>
            <person name="Shah S."/>
            <person name="Dougan E. K."/>
            <person name="Thang M."/>
            <person name="Chan C."/>
        </authorList>
    </citation>
    <scope>NUCLEOTIDE SEQUENCE [LARGE SCALE GENOMIC DNA]</scope>
</reference>
<name>A0ABP0KUP0_9DINO</name>
<feature type="transmembrane region" description="Helical" evidence="2">
    <location>
        <begin position="494"/>
        <end position="514"/>
    </location>
</feature>
<keyword evidence="2" id="KW-0472">Membrane</keyword>
<feature type="transmembrane region" description="Helical" evidence="2">
    <location>
        <begin position="370"/>
        <end position="389"/>
    </location>
</feature>
<keyword evidence="4" id="KW-1185">Reference proteome</keyword>
<dbReference type="Proteomes" id="UP001642484">
    <property type="component" value="Unassembled WGS sequence"/>
</dbReference>
<feature type="transmembrane region" description="Helical" evidence="2">
    <location>
        <begin position="560"/>
        <end position="581"/>
    </location>
</feature>
<dbReference type="EMBL" id="CAXAMN010009990">
    <property type="protein sequence ID" value="CAK9030291.1"/>
    <property type="molecule type" value="Genomic_DNA"/>
</dbReference>
<evidence type="ECO:0000313" key="4">
    <source>
        <dbReference type="Proteomes" id="UP001642484"/>
    </source>
</evidence>
<feature type="region of interest" description="Disordered" evidence="1">
    <location>
        <begin position="51"/>
        <end position="78"/>
    </location>
</feature>
<feature type="transmembrane region" description="Helical" evidence="2">
    <location>
        <begin position="242"/>
        <end position="260"/>
    </location>
</feature>
<protein>
    <recommendedName>
        <fullName evidence="5">Transmembrane protein</fullName>
    </recommendedName>
</protein>
<feature type="transmembrane region" description="Helical" evidence="2">
    <location>
        <begin position="460"/>
        <end position="482"/>
    </location>
</feature>
<keyword evidence="2" id="KW-0812">Transmembrane</keyword>
<feature type="transmembrane region" description="Helical" evidence="2">
    <location>
        <begin position="535"/>
        <end position="554"/>
    </location>
</feature>
<sequence>MECCSVDRQCCSIDTAPEHMALERPEDPMEDEEIGAISGMACARAMADATFRREAEKRERERKEEEAEETKSLEFPLERKRPRPSQLWGVLPASDGIILSDPEQESLRRSKSIQAIRASQEAHREFLHSYCRIEKDLLKEVKATSIRGSLRARPWLSSSRASRSPPWSLKDVQVFDVFLSHVWKSHWKLKSASLLLQSGWFFMVMVWATTTALVFVLCLLDFLPLDWSYEAEALGDLVECHLGFWILALSMIASLLALLVSPYLPELWISEACFLDAASINQRDEHVKRQCIQNLAGFLRISTQLRILWTPEFTSRLWCIFEVAAFKRINPTAQIIISPLSIEVFLLFLMPLVSFSCLIYLIGLAAQQRVLFGALVSLIATIPCVYSIHRLRRDLHSKKDTISKLDTFDLREVQCSSASDQELLLSTISEWYGTHDEFTLFVRHTLRDELLELSGNEVPAFYYFFPCMPVVSVALDFLVGFIKAGIRAPWQVSYVIAVPLGFGLWVSMATALLLHSCHFFSTPARLHGLDAMKSALLFLSWVTFQVFGLLCSILCHMSSIWAVLAWSCFSLLSFRSFLWCAHVG</sequence>
<gene>
    <name evidence="3" type="ORF">CCMP2556_LOCUS17813</name>
</gene>
<feature type="transmembrane region" description="Helical" evidence="2">
    <location>
        <begin position="200"/>
        <end position="222"/>
    </location>
</feature>
<comment type="caution">
    <text evidence="3">The sequence shown here is derived from an EMBL/GenBank/DDBJ whole genome shotgun (WGS) entry which is preliminary data.</text>
</comment>
<organism evidence="3 4">
    <name type="scientific">Durusdinium trenchii</name>
    <dbReference type="NCBI Taxonomy" id="1381693"/>
    <lineage>
        <taxon>Eukaryota</taxon>
        <taxon>Sar</taxon>
        <taxon>Alveolata</taxon>
        <taxon>Dinophyceae</taxon>
        <taxon>Suessiales</taxon>
        <taxon>Symbiodiniaceae</taxon>
        <taxon>Durusdinium</taxon>
    </lineage>
</organism>
<evidence type="ECO:0000256" key="1">
    <source>
        <dbReference type="SAM" id="MobiDB-lite"/>
    </source>
</evidence>
<keyword evidence="2" id="KW-1133">Transmembrane helix</keyword>
<evidence type="ECO:0008006" key="5">
    <source>
        <dbReference type="Google" id="ProtNLM"/>
    </source>
</evidence>
<feature type="transmembrane region" description="Helical" evidence="2">
    <location>
        <begin position="344"/>
        <end position="364"/>
    </location>
</feature>
<evidence type="ECO:0000256" key="2">
    <source>
        <dbReference type="SAM" id="Phobius"/>
    </source>
</evidence>